<accession>A0AAI8U1Q3</accession>
<dbReference type="InterPro" id="IPR057326">
    <property type="entry name" value="KR_dom"/>
</dbReference>
<dbReference type="InterPro" id="IPR006162">
    <property type="entry name" value="Ppantetheine_attach_site"/>
</dbReference>
<dbReference type="InterPro" id="IPR020806">
    <property type="entry name" value="PKS_PP-bd"/>
</dbReference>
<organism evidence="7 8">
    <name type="scientific">Mycolicibacterium mageritense</name>
    <name type="common">Mycobacterium mageritense</name>
    <dbReference type="NCBI Taxonomy" id="53462"/>
    <lineage>
        <taxon>Bacteria</taxon>
        <taxon>Bacillati</taxon>
        <taxon>Actinomycetota</taxon>
        <taxon>Actinomycetes</taxon>
        <taxon>Mycobacteriales</taxon>
        <taxon>Mycobacteriaceae</taxon>
        <taxon>Mycolicibacterium</taxon>
    </lineage>
</organism>
<dbReference type="Proteomes" id="UP001241092">
    <property type="component" value="Chromosome"/>
</dbReference>
<dbReference type="Gene3D" id="1.10.1200.10">
    <property type="entry name" value="ACP-like"/>
    <property type="match status" value="1"/>
</dbReference>
<proteinExistence type="predicted"/>
<sequence>MTSYLHDHPAAPPQRVADMLFRTRLPRRYRALSMVTGHHDLLDALRAIVDGRTHPAVVRSDGPAAARRVAYVLPGQGSQRPGMGALFYHRVPAYRAEAERCDRVFRELFDESALDYLLGTTETGDTTVVQSALFMQMISLGAMWRSFGVDADVAVGHSQGEIAAAYLAGKMTLEDAALVLGTRARAAETIASDAYAMAVAATDRDECEAVLARQAGWAQVSVVNSPHMVGISGERDTVQAAVDTLTGRGMFTRVIPVSYPAHTNAVSRLHDEVVGAVRGRLHHREFLDSSIELIGATLGDRVTSDVAVADYWFWNLRNTVRFDRAIAAAVTRGADVFVELAEHPTLQLAIEENLGALLAQAAVVGTSERDAQDLTEFTRNLATLAVGDIDYRWDALRTESNAAMPLPLLDFPNTQMNELPLWLPHDGFAAPQAAPAPRAQRVPDVRAQVLVEQWQVLGRRSMVAPRSLGIVDHTGACADLAAALQAHAEQQELSARLITDPADAEGVDSLVVLQPAYERLSADAAVAQVCEFFAGRSWWFPPHAGLKDYWLVTVGGEHVRADDGPPDPVGAALAAGFRCIGGEYPDIAFRHLDLPTSADASAIVAALHTADEPELAMRDGSLYAKRIAELAPTPADIPLTERHVLITGGTGAVGMEFAEYTARAGAGRITLVSRSGNSAVIGERLRRLPKSVDVQVIACDVTDADAVARLACDLRDNPVDLLVHAVMDTDGTGDTDLAGLSVEQITRGLRGKAVGFSRVLEALPLSGEARILLCSSMASVLGGRGKIVYAAANRLLDASAQLLRAEGRDCVSVQWGQWAVFEGRDHAELANLTELGYHAMPSDAAIELGLSRLPATAAVAAFDVDRARSAFGLLGYGPTLSVLAEPAEQAAAHDVSGTRERLLQMFAEVIGIDDPQALDSTEPLVAVGLDSLNALQLRRRIKTEFRCEVAVSELLGGATLDDVMGWVAAGDDPATVVPAEPARAVTATQTELDLDGIPSARADLDLFGLAAVWRMLDPVLGDGDVHGAAEITDRLQIAQRHHWILRQWLHELVTRGHVGREADGYRRLRPPSAPTRPDLVSVCTDLGYPHLFGEFLTAANERLSDLVADRLSVQELLFPDGSTATADAFYRDNVISRHLNQRVREAVSGHVRRLMGERSPVRILELGAGVGGMTNEIVSGLTGLPVEYHFTDVSSFFLNAAQQRFADRPWMTFGIVDLNTHLGQQPPCDIVVAANVVHNAQDIGRALGDIHGILRPGGAVFLIELCTAHCCLMTSVYFLMSPRAGQPQVGLTDVRAGTDRILLTRDEWRSEFARAGFTPMPTVPAANDPLAPLDQYLLGAVRKP</sequence>
<dbReference type="SUPFAM" id="SSF52151">
    <property type="entry name" value="FabD/lysophospholipase-like"/>
    <property type="match status" value="1"/>
</dbReference>
<dbReference type="Gene3D" id="3.40.366.10">
    <property type="entry name" value="Malonyl-Coenzyme A Acyl Carrier Protein, domain 2"/>
    <property type="match status" value="1"/>
</dbReference>
<dbReference type="CDD" id="cd05274">
    <property type="entry name" value="KR_FAS_SDR_x"/>
    <property type="match status" value="1"/>
</dbReference>
<reference evidence="7" key="1">
    <citation type="submission" date="2023-03" db="EMBL/GenBank/DDBJ databases">
        <title>Draft genome sequence of a Mycolicibacterium mageritense strain H4_3_1 isolated from a hybrid biological-inorganic system reactor.</title>
        <authorList>
            <person name="Feng X."/>
            <person name="Kazama D."/>
            <person name="Sato K."/>
            <person name="Kobayashi H."/>
        </authorList>
    </citation>
    <scope>NUCLEOTIDE SEQUENCE</scope>
    <source>
        <strain evidence="7">H4_3_1</strain>
    </source>
</reference>
<dbReference type="SUPFAM" id="SSF51735">
    <property type="entry name" value="NAD(P)-binding Rossmann-fold domains"/>
    <property type="match status" value="2"/>
</dbReference>
<keyword evidence="4" id="KW-0521">NADP</keyword>
<dbReference type="PANTHER" id="PTHR43775:SF37">
    <property type="entry name" value="SI:DKEY-61P9.11"/>
    <property type="match status" value="1"/>
</dbReference>
<keyword evidence="3" id="KW-0808">Transferase</keyword>
<dbReference type="PROSITE" id="PS00012">
    <property type="entry name" value="PHOSPHOPANTETHEINE"/>
    <property type="match status" value="1"/>
</dbReference>
<evidence type="ECO:0000256" key="3">
    <source>
        <dbReference type="ARBA" id="ARBA00022679"/>
    </source>
</evidence>
<dbReference type="Pfam" id="PF08242">
    <property type="entry name" value="Methyltransf_12"/>
    <property type="match status" value="1"/>
</dbReference>
<dbReference type="SUPFAM" id="SSF47336">
    <property type="entry name" value="ACP-like"/>
    <property type="match status" value="1"/>
</dbReference>
<dbReference type="InterPro" id="IPR016036">
    <property type="entry name" value="Malonyl_transacylase_ACP-bd"/>
</dbReference>
<dbReference type="SMART" id="SM00823">
    <property type="entry name" value="PKS_PP"/>
    <property type="match status" value="1"/>
</dbReference>
<gene>
    <name evidence="7" type="ORF">hbim_06856</name>
</gene>
<dbReference type="Gene3D" id="3.40.50.150">
    <property type="entry name" value="Vaccinia Virus protein VP39"/>
    <property type="match status" value="1"/>
</dbReference>
<dbReference type="InterPro" id="IPR001227">
    <property type="entry name" value="Ac_transferase_dom_sf"/>
</dbReference>
<dbReference type="InterPro" id="IPR016035">
    <property type="entry name" value="Acyl_Trfase/lysoPLipase"/>
</dbReference>
<evidence type="ECO:0000259" key="6">
    <source>
        <dbReference type="PROSITE" id="PS50075"/>
    </source>
</evidence>
<dbReference type="PANTHER" id="PTHR43775">
    <property type="entry name" value="FATTY ACID SYNTHASE"/>
    <property type="match status" value="1"/>
</dbReference>
<dbReference type="InterPro" id="IPR036736">
    <property type="entry name" value="ACP-like_sf"/>
</dbReference>
<keyword evidence="2" id="KW-0597">Phosphoprotein</keyword>
<protein>
    <recommendedName>
        <fullName evidence="6">Carrier domain-containing protein</fullName>
    </recommendedName>
</protein>
<evidence type="ECO:0000256" key="2">
    <source>
        <dbReference type="ARBA" id="ARBA00022553"/>
    </source>
</evidence>
<dbReference type="InterPro" id="IPR036291">
    <property type="entry name" value="NAD(P)-bd_dom_sf"/>
</dbReference>
<evidence type="ECO:0000256" key="1">
    <source>
        <dbReference type="ARBA" id="ARBA00022450"/>
    </source>
</evidence>
<keyword evidence="5" id="KW-0511">Multifunctional enzyme</keyword>
<evidence type="ECO:0000313" key="8">
    <source>
        <dbReference type="Proteomes" id="UP001241092"/>
    </source>
</evidence>
<dbReference type="InterPro" id="IPR014043">
    <property type="entry name" value="Acyl_transferase_dom"/>
</dbReference>
<dbReference type="InterPro" id="IPR013217">
    <property type="entry name" value="Methyltransf_12"/>
</dbReference>
<evidence type="ECO:0000256" key="4">
    <source>
        <dbReference type="ARBA" id="ARBA00022857"/>
    </source>
</evidence>
<dbReference type="SUPFAM" id="SSF55048">
    <property type="entry name" value="Probable ACP-binding domain of malonyl-CoA ACP transacylase"/>
    <property type="match status" value="1"/>
</dbReference>
<dbReference type="Pfam" id="PF08659">
    <property type="entry name" value="KR"/>
    <property type="match status" value="1"/>
</dbReference>
<dbReference type="GO" id="GO:0004312">
    <property type="term" value="F:fatty acid synthase activity"/>
    <property type="evidence" value="ECO:0007669"/>
    <property type="project" value="TreeGrafter"/>
</dbReference>
<dbReference type="NCBIfam" id="NF037941">
    <property type="entry name" value="PKS_NbtC"/>
    <property type="match status" value="1"/>
</dbReference>
<dbReference type="SMART" id="SM00827">
    <property type="entry name" value="PKS_AT"/>
    <property type="match status" value="1"/>
</dbReference>
<dbReference type="InterPro" id="IPR009081">
    <property type="entry name" value="PP-bd_ACP"/>
</dbReference>
<dbReference type="EMBL" id="AP027452">
    <property type="protein sequence ID" value="BDY32884.1"/>
    <property type="molecule type" value="Genomic_DNA"/>
</dbReference>
<evidence type="ECO:0000256" key="5">
    <source>
        <dbReference type="ARBA" id="ARBA00023268"/>
    </source>
</evidence>
<dbReference type="CDD" id="cd02440">
    <property type="entry name" value="AdoMet_MTases"/>
    <property type="match status" value="1"/>
</dbReference>
<dbReference type="Pfam" id="PF00698">
    <property type="entry name" value="Acyl_transf_1"/>
    <property type="match status" value="1"/>
</dbReference>
<dbReference type="Gene3D" id="3.30.70.3290">
    <property type="match status" value="1"/>
</dbReference>
<name>A0AAI8U1Q3_MYCME</name>
<feature type="domain" description="Carrier" evidence="6">
    <location>
        <begin position="896"/>
        <end position="971"/>
    </location>
</feature>
<dbReference type="Gene3D" id="3.40.50.720">
    <property type="entry name" value="NAD(P)-binding Rossmann-like Domain"/>
    <property type="match status" value="1"/>
</dbReference>
<dbReference type="InterPro" id="IPR029063">
    <property type="entry name" value="SAM-dependent_MTases_sf"/>
</dbReference>
<dbReference type="GO" id="GO:0006633">
    <property type="term" value="P:fatty acid biosynthetic process"/>
    <property type="evidence" value="ECO:0007669"/>
    <property type="project" value="TreeGrafter"/>
</dbReference>
<dbReference type="SUPFAM" id="SSF53335">
    <property type="entry name" value="S-adenosyl-L-methionine-dependent methyltransferases"/>
    <property type="match status" value="1"/>
</dbReference>
<dbReference type="SMART" id="SM00822">
    <property type="entry name" value="PKS_KR"/>
    <property type="match status" value="1"/>
</dbReference>
<dbReference type="InterPro" id="IPR050091">
    <property type="entry name" value="PKS_NRPS_Biosynth_Enz"/>
</dbReference>
<dbReference type="Pfam" id="PF00550">
    <property type="entry name" value="PP-binding"/>
    <property type="match status" value="1"/>
</dbReference>
<dbReference type="PROSITE" id="PS50075">
    <property type="entry name" value="CARRIER"/>
    <property type="match status" value="1"/>
</dbReference>
<keyword evidence="1" id="KW-0596">Phosphopantetheine</keyword>
<evidence type="ECO:0000313" key="7">
    <source>
        <dbReference type="EMBL" id="BDY32884.1"/>
    </source>
</evidence>
<dbReference type="InterPro" id="IPR013968">
    <property type="entry name" value="PKS_KR"/>
</dbReference>
<dbReference type="GO" id="GO:0031177">
    <property type="term" value="F:phosphopantetheine binding"/>
    <property type="evidence" value="ECO:0007669"/>
    <property type="project" value="InterPro"/>
</dbReference>